<dbReference type="PROSITE" id="PS51918">
    <property type="entry name" value="RADICAL_SAM"/>
    <property type="match status" value="1"/>
</dbReference>
<dbReference type="HAMAP" id="MF_00917">
    <property type="entry name" value="QueE"/>
    <property type="match status" value="1"/>
</dbReference>
<dbReference type="GO" id="GO:0051539">
    <property type="term" value="F:4 iron, 4 sulfur cluster binding"/>
    <property type="evidence" value="ECO:0007669"/>
    <property type="project" value="UniProtKB-UniRule"/>
</dbReference>
<evidence type="ECO:0000313" key="10">
    <source>
        <dbReference type="EMBL" id="PIT12240.1"/>
    </source>
</evidence>
<keyword evidence="2 8" id="KW-0949">S-adenosyl-L-methionine</keyword>
<keyword evidence="6 8" id="KW-0411">Iron-sulfur</keyword>
<dbReference type="GO" id="GO:0008616">
    <property type="term" value="P:tRNA queuosine(34) biosynthetic process"/>
    <property type="evidence" value="ECO:0007669"/>
    <property type="project" value="UniProtKB-UniRule"/>
</dbReference>
<dbReference type="PANTHER" id="PTHR42836">
    <property type="entry name" value="7-CARBOXY-7-DEAZAGUANINE SYNTHASE"/>
    <property type="match status" value="1"/>
</dbReference>
<feature type="binding site" evidence="8">
    <location>
        <position position="40"/>
    </location>
    <ligand>
        <name>[4Fe-4S] cluster</name>
        <dbReference type="ChEBI" id="CHEBI:49883"/>
        <note>4Fe-4S-S-AdoMet</note>
    </ligand>
</feature>
<dbReference type="GO" id="GO:0016840">
    <property type="term" value="F:carbon-nitrogen lyase activity"/>
    <property type="evidence" value="ECO:0007669"/>
    <property type="project" value="UniProtKB-UniRule"/>
</dbReference>
<dbReference type="InterPro" id="IPR007197">
    <property type="entry name" value="rSAM"/>
</dbReference>
<dbReference type="InterPro" id="IPR024924">
    <property type="entry name" value="7-CO-7-deazaguanine_synth-like"/>
</dbReference>
<comment type="subunit">
    <text evidence="8">Homodimer.</text>
</comment>
<keyword evidence="1 8" id="KW-0004">4Fe-4S</keyword>
<keyword evidence="8" id="KW-0671">Queuosine biosynthesis</keyword>
<dbReference type="AlphaFoldDB" id="A0A2N9WQV1"/>
<dbReference type="InterPro" id="IPR058240">
    <property type="entry name" value="rSAM_sf"/>
</dbReference>
<evidence type="ECO:0000256" key="8">
    <source>
        <dbReference type="HAMAP-Rule" id="MF_00917"/>
    </source>
</evidence>
<evidence type="ECO:0000256" key="3">
    <source>
        <dbReference type="ARBA" id="ARBA00022723"/>
    </source>
</evidence>
<gene>
    <name evidence="8" type="primary">queE</name>
    <name evidence="10" type="ORF">BGI32_09665</name>
</gene>
<dbReference type="Proteomes" id="UP000231293">
    <property type="component" value="Unassembled WGS sequence"/>
</dbReference>
<sequence>MRIPEYQAMTQFNIVEIFESLQGEGYNTGMPAIFIRLAACNLKCPWCDTDFMRYQSMSLPHILDTVHQYQSKNIIITGGEPTIHKKLPILLHELKQENYYLAIESNGLGIIDPHIDYISLSPKFHYRQHYPFPAQNQADEVRIVVEDHPEFIEFCLKIEQHIQARHYFLSPCEQNNHFNMLTTLQTLGKLNQHRHSNKWLLSLQTHKLANIE</sequence>
<name>A0A2N9WQV1_9NEIS</name>
<evidence type="ECO:0000256" key="1">
    <source>
        <dbReference type="ARBA" id="ARBA00022485"/>
    </source>
</evidence>
<organism evidence="10 11">
    <name type="scientific">Snodgrassella alvi</name>
    <dbReference type="NCBI Taxonomy" id="1196083"/>
    <lineage>
        <taxon>Bacteria</taxon>
        <taxon>Pseudomonadati</taxon>
        <taxon>Pseudomonadota</taxon>
        <taxon>Betaproteobacteria</taxon>
        <taxon>Neisseriales</taxon>
        <taxon>Neisseriaceae</taxon>
        <taxon>Snodgrassella</taxon>
    </lineage>
</organism>
<comment type="caution">
    <text evidence="8">Lacks conserved residue(s) required for the propagation of feature annotation.</text>
</comment>
<evidence type="ECO:0000259" key="9">
    <source>
        <dbReference type="PROSITE" id="PS51918"/>
    </source>
</evidence>
<feature type="binding site" evidence="8">
    <location>
        <begin position="121"/>
        <end position="123"/>
    </location>
    <ligand>
        <name>S-adenosyl-L-methionine</name>
        <dbReference type="ChEBI" id="CHEBI:59789"/>
    </ligand>
</feature>
<keyword evidence="7 8" id="KW-0456">Lyase</keyword>
<comment type="similarity">
    <text evidence="8">Belongs to the radical SAM superfamily. 7-carboxy-7-deazaguanine synthase family.</text>
</comment>
<feature type="domain" description="Radical SAM core" evidence="9">
    <location>
        <begin position="27"/>
        <end position="212"/>
    </location>
</feature>
<comment type="cofactor">
    <cofactor evidence="8">
        <name>S-adenosyl-L-methionine</name>
        <dbReference type="ChEBI" id="CHEBI:59789"/>
    </cofactor>
    <text evidence="8">Binds 1 S-adenosyl-L-methionine per subunit.</text>
</comment>
<evidence type="ECO:0000256" key="2">
    <source>
        <dbReference type="ARBA" id="ARBA00022691"/>
    </source>
</evidence>
<dbReference type="UniPathway" id="UPA00391"/>
<comment type="caution">
    <text evidence="10">The sequence shown here is derived from an EMBL/GenBank/DDBJ whole genome shotgun (WGS) entry which is preliminary data.</text>
</comment>
<dbReference type="SUPFAM" id="SSF102114">
    <property type="entry name" value="Radical SAM enzymes"/>
    <property type="match status" value="1"/>
</dbReference>
<evidence type="ECO:0000256" key="4">
    <source>
        <dbReference type="ARBA" id="ARBA00022842"/>
    </source>
</evidence>
<evidence type="ECO:0000256" key="5">
    <source>
        <dbReference type="ARBA" id="ARBA00023004"/>
    </source>
</evidence>
<dbReference type="InterPro" id="IPR013785">
    <property type="entry name" value="Aldolase_TIM"/>
</dbReference>
<proteinExistence type="inferred from homology"/>
<evidence type="ECO:0000256" key="7">
    <source>
        <dbReference type="ARBA" id="ARBA00023239"/>
    </source>
</evidence>
<keyword evidence="5 8" id="KW-0408">Iron</keyword>
<feature type="binding site" evidence="8">
    <location>
        <position position="79"/>
    </location>
    <ligand>
        <name>S-adenosyl-L-methionine</name>
        <dbReference type="ChEBI" id="CHEBI:59789"/>
    </ligand>
</feature>
<protein>
    <recommendedName>
        <fullName evidence="8">7-carboxy-7-deazaguanine synthase</fullName>
        <shortName evidence="8">CDG synthase</shortName>
        <ecNumber evidence="8">4.3.99.3</ecNumber>
    </recommendedName>
    <alternativeName>
        <fullName evidence="8">Queuosine biosynthesis protein QueE</fullName>
    </alternativeName>
</protein>
<feature type="binding site" evidence="8">
    <location>
        <position position="44"/>
    </location>
    <ligand>
        <name>[4Fe-4S] cluster</name>
        <dbReference type="ChEBI" id="CHEBI:49883"/>
        <note>4Fe-4S-S-AdoMet</note>
    </ligand>
</feature>
<evidence type="ECO:0000313" key="11">
    <source>
        <dbReference type="Proteomes" id="UP000231293"/>
    </source>
</evidence>
<comment type="cofactor">
    <cofactor evidence="8">
        <name>Mg(2+)</name>
        <dbReference type="ChEBI" id="CHEBI:18420"/>
    </cofactor>
</comment>
<dbReference type="Pfam" id="PF04055">
    <property type="entry name" value="Radical_SAM"/>
    <property type="match status" value="1"/>
</dbReference>
<dbReference type="PIRSF" id="PIRSF000370">
    <property type="entry name" value="QueE"/>
    <property type="match status" value="1"/>
</dbReference>
<dbReference type="EC" id="4.3.99.3" evidence="8"/>
<dbReference type="GO" id="GO:1904047">
    <property type="term" value="F:S-adenosyl-L-methionine binding"/>
    <property type="evidence" value="ECO:0007669"/>
    <property type="project" value="UniProtKB-UniRule"/>
</dbReference>
<feature type="binding site" evidence="8">
    <location>
        <position position="47"/>
    </location>
    <ligand>
        <name>[4Fe-4S] cluster</name>
        <dbReference type="ChEBI" id="CHEBI:49883"/>
        <note>4Fe-4S-S-AdoMet</note>
    </ligand>
</feature>
<accession>A0A2N9WQV1</accession>
<dbReference type="PANTHER" id="PTHR42836:SF1">
    <property type="entry name" value="7-CARBOXY-7-DEAZAGUANINE SYNTHASE"/>
    <property type="match status" value="1"/>
</dbReference>
<dbReference type="Gene3D" id="3.20.20.70">
    <property type="entry name" value="Aldolase class I"/>
    <property type="match status" value="1"/>
</dbReference>
<keyword evidence="3 8" id="KW-0479">Metal-binding</keyword>
<dbReference type="SFLD" id="SFLDS00029">
    <property type="entry name" value="Radical_SAM"/>
    <property type="match status" value="1"/>
</dbReference>
<feature type="binding site" evidence="8">
    <location>
        <position position="36"/>
    </location>
    <ligand>
        <name>substrate</name>
    </ligand>
</feature>
<comment type="function">
    <text evidence="8">Catalyzes the complex heterocyclic radical-mediated conversion of 6-carboxy-5,6,7,8-tetrahydropterin (CPH4) to 7-carboxy-7-deazaguanine (CDG), a step common to the biosynthetic pathways of all 7-deazapurine-containing compounds.</text>
</comment>
<feature type="binding site" evidence="8">
    <location>
        <position position="49"/>
    </location>
    <ligand>
        <name>Mg(2+)</name>
        <dbReference type="ChEBI" id="CHEBI:18420"/>
    </ligand>
</feature>
<dbReference type="GO" id="GO:0000287">
    <property type="term" value="F:magnesium ion binding"/>
    <property type="evidence" value="ECO:0007669"/>
    <property type="project" value="UniProtKB-UniRule"/>
</dbReference>
<reference evidence="10 11" key="1">
    <citation type="journal article" date="2017" name="MBio">
        <title>Type VI secretion-mediated competition in the bee gut microbiome.</title>
        <authorList>
            <person name="Steele M.I."/>
            <person name="Kwong W.K."/>
            <person name="Powell J.E."/>
            <person name="Whiteley M."/>
            <person name="Moran N.A."/>
        </authorList>
    </citation>
    <scope>NUCLEOTIDE SEQUENCE [LARGE SCALE GENOMIC DNA]</scope>
    <source>
        <strain evidence="10 11">App2-2</strain>
    </source>
</reference>
<dbReference type="EMBL" id="MDVB01000118">
    <property type="protein sequence ID" value="PIT12240.1"/>
    <property type="molecule type" value="Genomic_DNA"/>
</dbReference>
<keyword evidence="4 8" id="KW-0460">Magnesium</keyword>
<comment type="catalytic activity">
    <reaction evidence="8">
        <text>6-carboxy-5,6,7,8-tetrahydropterin + H(+) = 7-carboxy-7-carbaguanine + NH4(+)</text>
        <dbReference type="Rhea" id="RHEA:27974"/>
        <dbReference type="ChEBI" id="CHEBI:15378"/>
        <dbReference type="ChEBI" id="CHEBI:28938"/>
        <dbReference type="ChEBI" id="CHEBI:61032"/>
        <dbReference type="ChEBI" id="CHEBI:61036"/>
        <dbReference type="EC" id="4.3.99.3"/>
    </reaction>
</comment>
<comment type="cofactor">
    <cofactor evidence="8">
        <name>[4Fe-4S] cluster</name>
        <dbReference type="ChEBI" id="CHEBI:49883"/>
    </cofactor>
    <text evidence="8">Binds 1 [4Fe-4S] cluster. The cluster is coordinated with 3 cysteines and an exchangeable S-adenosyl-L-methionine.</text>
</comment>
<feature type="binding site" evidence="8">
    <location>
        <begin position="21"/>
        <end position="23"/>
    </location>
    <ligand>
        <name>substrate</name>
    </ligand>
</feature>
<evidence type="ECO:0000256" key="6">
    <source>
        <dbReference type="ARBA" id="ARBA00023014"/>
    </source>
</evidence>
<feature type="binding site" evidence="8">
    <location>
        <position position="77"/>
    </location>
    <ligand>
        <name>substrate</name>
    </ligand>
</feature>
<comment type="pathway">
    <text evidence="8">Purine metabolism; 7-cyano-7-deazaguanine biosynthesis.</text>
</comment>
<feature type="binding site" evidence="8">
    <location>
        <begin position="46"/>
        <end position="48"/>
    </location>
    <ligand>
        <name>S-adenosyl-L-methionine</name>
        <dbReference type="ChEBI" id="CHEBI:59789"/>
    </ligand>
</feature>